<accession>A0ABR4JRQ9</accession>
<feature type="compositionally biased region" description="Basic and acidic residues" evidence="5">
    <location>
        <begin position="241"/>
        <end position="250"/>
    </location>
</feature>
<protein>
    <recommendedName>
        <fullName evidence="9">Mid2 domain-containing protein</fullName>
    </recommendedName>
</protein>
<comment type="caution">
    <text evidence="7">The sequence shown here is derived from an EMBL/GenBank/DDBJ whole genome shotgun (WGS) entry which is preliminary data.</text>
</comment>
<evidence type="ECO:0000256" key="2">
    <source>
        <dbReference type="ARBA" id="ARBA00022692"/>
    </source>
</evidence>
<comment type="subcellular location">
    <subcellularLocation>
        <location evidence="1">Membrane</location>
        <topology evidence="1">Single-pass membrane protein</topology>
    </subcellularLocation>
</comment>
<feature type="region of interest" description="Disordered" evidence="5">
    <location>
        <begin position="236"/>
        <end position="265"/>
    </location>
</feature>
<evidence type="ECO:0000256" key="1">
    <source>
        <dbReference type="ARBA" id="ARBA00004167"/>
    </source>
</evidence>
<dbReference type="PANTHER" id="PTHR15549">
    <property type="entry name" value="PAIRED IMMUNOGLOBULIN-LIKE TYPE 2 RECEPTOR"/>
    <property type="match status" value="1"/>
</dbReference>
<keyword evidence="8" id="KW-1185">Reference proteome</keyword>
<gene>
    <name evidence="7" type="ORF">BJY01DRAFT_248891</name>
</gene>
<evidence type="ECO:0000313" key="7">
    <source>
        <dbReference type="EMBL" id="KAL2842738.1"/>
    </source>
</evidence>
<evidence type="ECO:0008006" key="9">
    <source>
        <dbReference type="Google" id="ProtNLM"/>
    </source>
</evidence>
<evidence type="ECO:0000256" key="4">
    <source>
        <dbReference type="ARBA" id="ARBA00023136"/>
    </source>
</evidence>
<feature type="transmembrane region" description="Helical" evidence="6">
    <location>
        <begin position="191"/>
        <end position="214"/>
    </location>
</feature>
<dbReference type="InterPro" id="IPR051694">
    <property type="entry name" value="Immunoregulatory_rcpt-like"/>
</dbReference>
<sequence length="265" mass="28070">MTLYFSDFYFTSNLTSFACPGFGDFQCLPPKACARDPNTGTGYCCDPASDSTVANGTCWGLPSDCTNDNRQLQCRSGSTNWCCLYETEECTEVPNQQSICWNQERSPLRNISVDILEDLYSSLAVASPSARTWDFDPATLLPDTSTSTSTTSSTSTSASVSTPTTADTATSSPSSIPDTDSSDSVSLSGGAIAGIVVGAVAGLMIVAVGAFFMLKRRRRRQGQAATAAAGFATAELADGTQPKERFHEVDSTPVKTQTPQELPAH</sequence>
<organism evidence="7 8">
    <name type="scientific">Aspergillus pseudoustus</name>
    <dbReference type="NCBI Taxonomy" id="1810923"/>
    <lineage>
        <taxon>Eukaryota</taxon>
        <taxon>Fungi</taxon>
        <taxon>Dikarya</taxon>
        <taxon>Ascomycota</taxon>
        <taxon>Pezizomycotina</taxon>
        <taxon>Eurotiomycetes</taxon>
        <taxon>Eurotiomycetidae</taxon>
        <taxon>Eurotiales</taxon>
        <taxon>Aspergillaceae</taxon>
        <taxon>Aspergillus</taxon>
        <taxon>Aspergillus subgen. Nidulantes</taxon>
    </lineage>
</organism>
<dbReference type="PANTHER" id="PTHR15549:SF26">
    <property type="entry name" value="AXIAL BUDDING PATTERN PROTEIN 2-RELATED"/>
    <property type="match status" value="1"/>
</dbReference>
<dbReference type="EMBL" id="JBFXLU010000096">
    <property type="protein sequence ID" value="KAL2842738.1"/>
    <property type="molecule type" value="Genomic_DNA"/>
</dbReference>
<evidence type="ECO:0000256" key="6">
    <source>
        <dbReference type="SAM" id="Phobius"/>
    </source>
</evidence>
<keyword evidence="4 6" id="KW-0472">Membrane</keyword>
<feature type="compositionally biased region" description="Polar residues" evidence="5">
    <location>
        <begin position="253"/>
        <end position="265"/>
    </location>
</feature>
<keyword evidence="3 6" id="KW-1133">Transmembrane helix</keyword>
<dbReference type="CDD" id="cd12087">
    <property type="entry name" value="TM_EGFR-like"/>
    <property type="match status" value="1"/>
</dbReference>
<name>A0ABR4JRQ9_9EURO</name>
<reference evidence="7 8" key="1">
    <citation type="submission" date="2024-07" db="EMBL/GenBank/DDBJ databases">
        <title>Section-level genome sequencing and comparative genomics of Aspergillus sections Usti and Cavernicolus.</title>
        <authorList>
            <consortium name="Lawrence Berkeley National Laboratory"/>
            <person name="Nybo J.L."/>
            <person name="Vesth T.C."/>
            <person name="Theobald S."/>
            <person name="Frisvad J.C."/>
            <person name="Larsen T.O."/>
            <person name="Kjaerboelling I."/>
            <person name="Rothschild-Mancinelli K."/>
            <person name="Lyhne E.K."/>
            <person name="Kogle M.E."/>
            <person name="Barry K."/>
            <person name="Clum A."/>
            <person name="Na H."/>
            <person name="Ledsgaard L."/>
            <person name="Lin J."/>
            <person name="Lipzen A."/>
            <person name="Kuo A."/>
            <person name="Riley R."/>
            <person name="Mondo S."/>
            <person name="Labutti K."/>
            <person name="Haridas S."/>
            <person name="Pangalinan J."/>
            <person name="Salamov A.A."/>
            <person name="Simmons B.A."/>
            <person name="Magnuson J.K."/>
            <person name="Chen J."/>
            <person name="Drula E."/>
            <person name="Henrissat B."/>
            <person name="Wiebenga A."/>
            <person name="Lubbers R.J."/>
            <person name="Gomes A.C."/>
            <person name="Makela M.R."/>
            <person name="Stajich J."/>
            <person name="Grigoriev I.V."/>
            <person name="Mortensen U.H."/>
            <person name="De Vries R.P."/>
            <person name="Baker S.E."/>
            <person name="Andersen M.R."/>
        </authorList>
    </citation>
    <scope>NUCLEOTIDE SEQUENCE [LARGE SCALE GENOMIC DNA]</scope>
    <source>
        <strain evidence="7 8">CBS 123904</strain>
    </source>
</reference>
<dbReference type="Proteomes" id="UP001610446">
    <property type="component" value="Unassembled WGS sequence"/>
</dbReference>
<evidence type="ECO:0000256" key="5">
    <source>
        <dbReference type="SAM" id="MobiDB-lite"/>
    </source>
</evidence>
<feature type="region of interest" description="Disordered" evidence="5">
    <location>
        <begin position="142"/>
        <end position="184"/>
    </location>
</feature>
<evidence type="ECO:0000256" key="3">
    <source>
        <dbReference type="ARBA" id="ARBA00022989"/>
    </source>
</evidence>
<keyword evidence="2 6" id="KW-0812">Transmembrane</keyword>
<evidence type="ECO:0000313" key="8">
    <source>
        <dbReference type="Proteomes" id="UP001610446"/>
    </source>
</evidence>
<proteinExistence type="predicted"/>